<evidence type="ECO:0000313" key="6">
    <source>
        <dbReference type="Proteomes" id="UP000570595"/>
    </source>
</evidence>
<proteinExistence type="predicted"/>
<dbReference type="Gene3D" id="1.10.220.150">
    <property type="entry name" value="Arf GTPase activating protein"/>
    <property type="match status" value="1"/>
</dbReference>
<dbReference type="AlphaFoldDB" id="A0A7J6MV98"/>
<dbReference type="InterPro" id="IPR044820">
    <property type="entry name" value="AGD14-like"/>
</dbReference>
<keyword evidence="1" id="KW-0479">Metal-binding</keyword>
<gene>
    <name evidence="5" type="ORF">FOL46_002697</name>
    <name evidence="4" type="ORF">FOZ61_000057</name>
</gene>
<dbReference type="CDD" id="cd08838">
    <property type="entry name" value="ArfGap_AGFG"/>
    <property type="match status" value="1"/>
</dbReference>
<accession>A0A7J6MV98</accession>
<evidence type="ECO:0000259" key="3">
    <source>
        <dbReference type="PROSITE" id="PS50115"/>
    </source>
</evidence>
<dbReference type="PROSITE" id="PS50115">
    <property type="entry name" value="ARFGAP"/>
    <property type="match status" value="1"/>
</dbReference>
<protein>
    <recommendedName>
        <fullName evidence="3">Arf-GAP domain-containing protein</fullName>
    </recommendedName>
</protein>
<dbReference type="SMART" id="SM00105">
    <property type="entry name" value="ArfGap"/>
    <property type="match status" value="1"/>
</dbReference>
<evidence type="ECO:0000313" key="5">
    <source>
        <dbReference type="EMBL" id="KAF4675110.1"/>
    </source>
</evidence>
<dbReference type="Proteomes" id="UP000572268">
    <property type="component" value="Unassembled WGS sequence"/>
</dbReference>
<evidence type="ECO:0000256" key="1">
    <source>
        <dbReference type="PROSITE-ProRule" id="PRU00288"/>
    </source>
</evidence>
<evidence type="ECO:0000313" key="7">
    <source>
        <dbReference type="Proteomes" id="UP000572268"/>
    </source>
</evidence>
<dbReference type="SUPFAM" id="SSF57863">
    <property type="entry name" value="ArfGap/RecO-like zinc finger"/>
    <property type="match status" value="1"/>
</dbReference>
<dbReference type="PRINTS" id="PR00405">
    <property type="entry name" value="REVINTRACTNG"/>
</dbReference>
<dbReference type="GO" id="GO:0008270">
    <property type="term" value="F:zinc ion binding"/>
    <property type="evidence" value="ECO:0007669"/>
    <property type="project" value="UniProtKB-KW"/>
</dbReference>
<feature type="region of interest" description="Disordered" evidence="2">
    <location>
        <begin position="495"/>
        <end position="523"/>
    </location>
</feature>
<keyword evidence="1" id="KW-0863">Zinc-finger</keyword>
<feature type="compositionally biased region" description="Polar residues" evidence="2">
    <location>
        <begin position="513"/>
        <end position="523"/>
    </location>
</feature>
<sequence length="523" mass="55013">MTMIRTKLGNPQKNLVDRIKAFQKSDKANRHCADCGELGPTYICTDFGTFVCTECAGIHRELNHKVKGISVSKWTEQEVENLEAHGNTKDREMYMANYRPGIDLAEPNNQDRQRLRDFMKLKYVDKRWAGTPPDRSVRTPAVAPDSRAKQRPMSPANNSQPDLIDAAIIPEHEQSSVRPKHHKHKKAAAAEVGSAVASGDLLDDDWGFQCAGGPSTQNSIPPVQQNGNSGGLLSFSPTPAGQGSATQAGYSTSAPLPNAQASGAAVATQQPSLVTPLNYAQPQPAPMNPGAPGASVPSLKPEAAHNIPASMTNTDLESTIRVQCTSLLNSLRQLHTVDPAKSETAKRFIEDSLRGLGIEWMSGSYSSSPIVSATTVPAASNVAPTRGAGAYAMPASSPAVPVTGHIRSDSNPFGAMQSSSPRAPPQVSMPRTNSLDRKDNNPFGEIASLPQSSLQGNLAASGIGPGGVAASTGVHPPAQLPVSPGGMNNLLGGFSPSRAGQPALSSGPVVGRQQASQNPFVFH</sequence>
<organism evidence="5 7">
    <name type="scientific">Perkinsus olseni</name>
    <name type="common">Perkinsus atlanticus</name>
    <dbReference type="NCBI Taxonomy" id="32597"/>
    <lineage>
        <taxon>Eukaryota</taxon>
        <taxon>Sar</taxon>
        <taxon>Alveolata</taxon>
        <taxon>Perkinsozoa</taxon>
        <taxon>Perkinsea</taxon>
        <taxon>Perkinsida</taxon>
        <taxon>Perkinsidae</taxon>
        <taxon>Perkinsus</taxon>
    </lineage>
</organism>
<dbReference type="Pfam" id="PF01412">
    <property type="entry name" value="ArfGap"/>
    <property type="match status" value="1"/>
</dbReference>
<feature type="region of interest" description="Disordered" evidence="2">
    <location>
        <begin position="408"/>
        <end position="438"/>
    </location>
</feature>
<dbReference type="EMBL" id="JABANN010000019">
    <property type="protein sequence ID" value="KAF4675110.1"/>
    <property type="molecule type" value="Genomic_DNA"/>
</dbReference>
<dbReference type="GO" id="GO:0005096">
    <property type="term" value="F:GTPase activator activity"/>
    <property type="evidence" value="ECO:0007669"/>
    <property type="project" value="InterPro"/>
</dbReference>
<dbReference type="EMBL" id="JABAHT010000001">
    <property type="protein sequence ID" value="KAF4671435.1"/>
    <property type="molecule type" value="Genomic_DNA"/>
</dbReference>
<evidence type="ECO:0000313" key="4">
    <source>
        <dbReference type="EMBL" id="KAF4671435.1"/>
    </source>
</evidence>
<feature type="compositionally biased region" description="Polar residues" evidence="2">
    <location>
        <begin position="214"/>
        <end position="227"/>
    </location>
</feature>
<evidence type="ECO:0000256" key="2">
    <source>
        <dbReference type="SAM" id="MobiDB-lite"/>
    </source>
</evidence>
<comment type="caution">
    <text evidence="5">The sequence shown here is derived from an EMBL/GenBank/DDBJ whole genome shotgun (WGS) entry which is preliminary data.</text>
</comment>
<feature type="compositionally biased region" description="Polar residues" evidence="2">
    <location>
        <begin position="235"/>
        <end position="281"/>
    </location>
</feature>
<keyword evidence="1" id="KW-0862">Zinc</keyword>
<feature type="domain" description="Arf-GAP" evidence="3">
    <location>
        <begin position="13"/>
        <end position="138"/>
    </location>
</feature>
<dbReference type="InterPro" id="IPR001164">
    <property type="entry name" value="ArfGAP_dom"/>
</dbReference>
<feature type="region of interest" description="Disordered" evidence="2">
    <location>
        <begin position="129"/>
        <end position="161"/>
    </location>
</feature>
<dbReference type="InterPro" id="IPR037278">
    <property type="entry name" value="ARFGAP/RecO"/>
</dbReference>
<dbReference type="Proteomes" id="UP000570595">
    <property type="component" value="Unassembled WGS sequence"/>
</dbReference>
<name>A0A7J6MV98_PEROL</name>
<dbReference type="PANTHER" id="PTHR46085">
    <property type="entry name" value="ARFGAP/RECO-RELATED"/>
    <property type="match status" value="1"/>
</dbReference>
<reference evidence="6 7" key="1">
    <citation type="submission" date="2020-04" db="EMBL/GenBank/DDBJ databases">
        <title>Perkinsus olseni comparative genomics.</title>
        <authorList>
            <person name="Bogema D.R."/>
        </authorList>
    </citation>
    <scope>NUCLEOTIDE SEQUENCE [LARGE SCALE GENOMIC DNA]</scope>
    <source>
        <strain evidence="4">ATCC PRA-179</strain>
        <strain evidence="5">ATCC PRA-31</strain>
    </source>
</reference>
<feature type="region of interest" description="Disordered" evidence="2">
    <location>
        <begin position="208"/>
        <end position="301"/>
    </location>
</feature>
<dbReference type="OrthoDB" id="6036at2759"/>
<dbReference type="InterPro" id="IPR038508">
    <property type="entry name" value="ArfGAP_dom_sf"/>
</dbReference>